<organism evidence="8 9">
    <name type="scientific">Adineta steineri</name>
    <dbReference type="NCBI Taxonomy" id="433720"/>
    <lineage>
        <taxon>Eukaryota</taxon>
        <taxon>Metazoa</taxon>
        <taxon>Spiralia</taxon>
        <taxon>Gnathifera</taxon>
        <taxon>Rotifera</taxon>
        <taxon>Eurotatoria</taxon>
        <taxon>Bdelloidea</taxon>
        <taxon>Adinetida</taxon>
        <taxon>Adinetidae</taxon>
        <taxon>Adineta</taxon>
    </lineage>
</organism>
<evidence type="ECO:0000313" key="9">
    <source>
        <dbReference type="Proteomes" id="UP000663832"/>
    </source>
</evidence>
<accession>A0A815P9W2</accession>
<dbReference type="PANTHER" id="PTHR45785">
    <property type="entry name" value="COMPLEMENT FACTOR H-RELATED"/>
    <property type="match status" value="1"/>
</dbReference>
<name>A0A815P9W2_9BILA</name>
<keyword evidence="9" id="KW-1185">Reference proteome</keyword>
<feature type="domain" description="Sushi" evidence="7">
    <location>
        <begin position="24"/>
        <end position="94"/>
    </location>
</feature>
<evidence type="ECO:0000313" key="8">
    <source>
        <dbReference type="EMBL" id="CAF1446159.1"/>
    </source>
</evidence>
<evidence type="ECO:0000256" key="5">
    <source>
        <dbReference type="PROSITE-ProRule" id="PRU00302"/>
    </source>
</evidence>
<feature type="domain" description="Sushi" evidence="7">
    <location>
        <begin position="184"/>
        <end position="251"/>
    </location>
</feature>
<dbReference type="AlphaFoldDB" id="A0A815P9W2"/>
<proteinExistence type="predicted"/>
<evidence type="ECO:0000259" key="7">
    <source>
        <dbReference type="PROSITE" id="PS50923"/>
    </source>
</evidence>
<dbReference type="SUPFAM" id="SSF57535">
    <property type="entry name" value="Complement control module/SCR domain"/>
    <property type="match status" value="3"/>
</dbReference>
<dbReference type="InterPro" id="IPR035976">
    <property type="entry name" value="Sushi/SCR/CCP_sf"/>
</dbReference>
<keyword evidence="2 5" id="KW-0768">Sushi</keyword>
<feature type="chain" id="PRO_5032434177" description="Sushi domain-containing protein" evidence="6">
    <location>
        <begin position="25"/>
        <end position="343"/>
    </location>
</feature>
<gene>
    <name evidence="8" type="ORF">QVE165_LOCUS39976</name>
</gene>
<evidence type="ECO:0000256" key="1">
    <source>
        <dbReference type="ARBA" id="ARBA00004328"/>
    </source>
</evidence>
<comment type="subcellular location">
    <subcellularLocation>
        <location evidence="1">Virion</location>
    </subcellularLocation>
</comment>
<dbReference type="Pfam" id="PF00084">
    <property type="entry name" value="Sushi"/>
    <property type="match status" value="1"/>
</dbReference>
<evidence type="ECO:0000256" key="2">
    <source>
        <dbReference type="ARBA" id="ARBA00022659"/>
    </source>
</evidence>
<evidence type="ECO:0000256" key="4">
    <source>
        <dbReference type="ARBA" id="ARBA00023157"/>
    </source>
</evidence>
<dbReference type="EMBL" id="CAJNOM010000452">
    <property type="protein sequence ID" value="CAF1446159.1"/>
    <property type="molecule type" value="Genomic_DNA"/>
</dbReference>
<comment type="caution">
    <text evidence="5">Lacks conserved residue(s) required for the propagation of feature annotation.</text>
</comment>
<comment type="caution">
    <text evidence="8">The sequence shown here is derived from an EMBL/GenBank/DDBJ whole genome shotgun (WGS) entry which is preliminary data.</text>
</comment>
<protein>
    <recommendedName>
        <fullName evidence="7">Sushi domain-containing protein</fullName>
    </recommendedName>
</protein>
<reference evidence="8" key="1">
    <citation type="submission" date="2021-02" db="EMBL/GenBank/DDBJ databases">
        <authorList>
            <person name="Nowell W R."/>
        </authorList>
    </citation>
    <scope>NUCLEOTIDE SEQUENCE</scope>
</reference>
<evidence type="ECO:0000256" key="6">
    <source>
        <dbReference type="SAM" id="SignalP"/>
    </source>
</evidence>
<dbReference type="InterPro" id="IPR000436">
    <property type="entry name" value="Sushi_SCR_CCP_dom"/>
</dbReference>
<feature type="signal peptide" evidence="6">
    <location>
        <begin position="1"/>
        <end position="24"/>
    </location>
</feature>
<evidence type="ECO:0000256" key="3">
    <source>
        <dbReference type="ARBA" id="ARBA00022729"/>
    </source>
</evidence>
<dbReference type="InterPro" id="IPR051503">
    <property type="entry name" value="ComplSys_Reg/VirEntry_Med"/>
</dbReference>
<keyword evidence="3 6" id="KW-0732">Signal</keyword>
<feature type="disulfide bond" evidence="5">
    <location>
        <begin position="222"/>
        <end position="249"/>
    </location>
</feature>
<dbReference type="Gene3D" id="2.10.70.10">
    <property type="entry name" value="Complement Module, domain 1"/>
    <property type="match status" value="2"/>
</dbReference>
<sequence length="343" mass="37282">MKASSAAVFFAFLQIINLFNDVYGQCAWQDNAFPIIPYSYMFNADNLTLYTYGLAYGYYDIGCERGYAPDPTFGTRITCLSSGSWSMPLPICKSTGRCSVSQLTDFMGGSNGIIEIILNSSYLYTDGVDESKAMGGSNITFQCSQNSQNVGGPLTVVCNDDNNWTPFPNCISTGPIATPVPAQGRCPVNDDIWTFPNGYISSDTLPVVYSDNTTPSNITVMCTRGYQIDSLSQGAYTCHNGVWSARPYCEKTARCSLARLKDYISNPSLVSNLNVKAQQLATDMSGTDDEMLPDSYIAFDCIDPSVHTDGDLNVTCNDDGSWSRFPSCTNINAIQSTSTTTSP</sequence>
<dbReference type="CDD" id="cd00033">
    <property type="entry name" value="CCP"/>
    <property type="match status" value="1"/>
</dbReference>
<keyword evidence="4 5" id="KW-1015">Disulfide bond</keyword>
<dbReference type="OrthoDB" id="17569at2759"/>
<dbReference type="PROSITE" id="PS50923">
    <property type="entry name" value="SUSHI"/>
    <property type="match status" value="2"/>
</dbReference>
<dbReference type="Proteomes" id="UP000663832">
    <property type="component" value="Unassembled WGS sequence"/>
</dbReference>
<dbReference type="SMART" id="SM00032">
    <property type="entry name" value="CCP"/>
    <property type="match status" value="3"/>
</dbReference>
<dbReference type="PANTHER" id="PTHR45785:SF2">
    <property type="entry name" value="COMPLEMENT FACTOR H-RELATED"/>
    <property type="match status" value="1"/>
</dbReference>